<sequence>MKPKPHLPYLLVLPALAVLVAVLYPFLTGVWWSFTSYRLNRGAPTFNGGANYLNLFVTGEGLHAIGITLLYAVVVVSVECVLGIGLAMLLNYGPYGSTFRLLIVLPLLLPPVIAALMWKVMLTENGVVNWLLEAVGQPGLLWLNGLDSALWSVMIIDIWIFTPFVVLLAQAGLRSVPQELREASAVDGAGPVRNFFSITLPMLVPVLIVIIAFRGIDSLKMFDIIYTTTKGGPVDATTNLHVLAYLDGIRNMNFGAAMAALVVLWVLCNLLSSVLLRARRTEAGA</sequence>
<evidence type="ECO:0000256" key="4">
    <source>
        <dbReference type="ARBA" id="ARBA00023136"/>
    </source>
</evidence>
<dbReference type="InterPro" id="IPR000515">
    <property type="entry name" value="MetI-like"/>
</dbReference>
<feature type="transmembrane region" description="Helical" evidence="5">
    <location>
        <begin position="62"/>
        <end position="89"/>
    </location>
</feature>
<dbReference type="InterPro" id="IPR052730">
    <property type="entry name" value="Sugar_ABC_transporter"/>
</dbReference>
<comment type="subcellular location">
    <subcellularLocation>
        <location evidence="5">Cell membrane</location>
        <topology evidence="5">Multi-pass membrane protein</topology>
    </subcellularLocation>
    <subcellularLocation>
        <location evidence="1">Membrane</location>
        <topology evidence="1">Multi-pass membrane protein</topology>
    </subcellularLocation>
</comment>
<evidence type="ECO:0000313" key="7">
    <source>
        <dbReference type="EMBL" id="UPL19044.1"/>
    </source>
</evidence>
<feature type="domain" description="ABC transmembrane type-1" evidence="6">
    <location>
        <begin position="65"/>
        <end position="275"/>
    </location>
</feature>
<feature type="transmembrane region" description="Helical" evidence="5">
    <location>
        <begin position="254"/>
        <end position="276"/>
    </location>
</feature>
<dbReference type="PROSITE" id="PS50928">
    <property type="entry name" value="ABC_TM1"/>
    <property type="match status" value="1"/>
</dbReference>
<feature type="transmembrane region" description="Helical" evidence="5">
    <location>
        <begin position="101"/>
        <end position="121"/>
    </location>
</feature>
<dbReference type="Proteomes" id="UP000830631">
    <property type="component" value="Chromosome"/>
</dbReference>
<dbReference type="CDD" id="cd06261">
    <property type="entry name" value="TM_PBP2"/>
    <property type="match status" value="1"/>
</dbReference>
<dbReference type="InterPro" id="IPR035906">
    <property type="entry name" value="MetI-like_sf"/>
</dbReference>
<evidence type="ECO:0000313" key="8">
    <source>
        <dbReference type="Proteomes" id="UP000830631"/>
    </source>
</evidence>
<dbReference type="Gene3D" id="1.10.3720.10">
    <property type="entry name" value="MetI-like"/>
    <property type="match status" value="1"/>
</dbReference>
<dbReference type="Pfam" id="PF00528">
    <property type="entry name" value="BPD_transp_1"/>
    <property type="match status" value="1"/>
</dbReference>
<keyword evidence="5" id="KW-0813">Transport</keyword>
<evidence type="ECO:0000259" key="6">
    <source>
        <dbReference type="PROSITE" id="PS50928"/>
    </source>
</evidence>
<protein>
    <submittedName>
        <fullName evidence="7">Sugar ABC transporter permease</fullName>
    </submittedName>
</protein>
<dbReference type="SUPFAM" id="SSF161098">
    <property type="entry name" value="MetI-like"/>
    <property type="match status" value="1"/>
</dbReference>
<keyword evidence="4 5" id="KW-0472">Membrane</keyword>
<feature type="transmembrane region" description="Helical" evidence="5">
    <location>
        <begin position="149"/>
        <end position="173"/>
    </location>
</feature>
<name>A0ABY4J2K0_9MICO</name>
<organism evidence="7 8">
    <name type="scientific">Microbacterium aurugineum</name>
    <dbReference type="NCBI Taxonomy" id="2851642"/>
    <lineage>
        <taxon>Bacteria</taxon>
        <taxon>Bacillati</taxon>
        <taxon>Actinomycetota</taxon>
        <taxon>Actinomycetes</taxon>
        <taxon>Micrococcales</taxon>
        <taxon>Microbacteriaceae</taxon>
        <taxon>Microbacterium</taxon>
    </lineage>
</organism>
<proteinExistence type="inferred from homology"/>
<keyword evidence="8" id="KW-1185">Reference proteome</keyword>
<dbReference type="RefSeq" id="WP_047523301.1">
    <property type="nucleotide sequence ID" value="NZ_CP078078.1"/>
</dbReference>
<comment type="similarity">
    <text evidence="5">Belongs to the binding-protein-dependent transport system permease family.</text>
</comment>
<accession>A0ABY4J2K0</accession>
<dbReference type="PANTHER" id="PTHR43759:SF1">
    <property type="entry name" value="GLUCOSE IMPORT SYSTEM PERMEASE PROTEIN GLCT"/>
    <property type="match status" value="1"/>
</dbReference>
<feature type="transmembrane region" description="Helical" evidence="5">
    <location>
        <begin position="194"/>
        <end position="213"/>
    </location>
</feature>
<reference evidence="7 8" key="1">
    <citation type="submission" date="2021-06" db="EMBL/GenBank/DDBJ databases">
        <title>Genome-based taxonomic framework of Microbacterium strains isolated from marine environment, the description of four new species and reclassification of four preexisting species.</title>
        <authorList>
            <person name="Lee S.D."/>
            <person name="Kim S.-M."/>
            <person name="Byeon Y.-S."/>
            <person name="Yang H.L."/>
            <person name="Kim I.S."/>
        </authorList>
    </citation>
    <scope>NUCLEOTIDE SEQUENCE [LARGE SCALE GENOMIC DNA]</scope>
    <source>
        <strain evidence="7 8">KSW4-10</strain>
    </source>
</reference>
<evidence type="ECO:0000256" key="3">
    <source>
        <dbReference type="ARBA" id="ARBA00022989"/>
    </source>
</evidence>
<evidence type="ECO:0000256" key="5">
    <source>
        <dbReference type="RuleBase" id="RU363032"/>
    </source>
</evidence>
<evidence type="ECO:0000256" key="2">
    <source>
        <dbReference type="ARBA" id="ARBA00022692"/>
    </source>
</evidence>
<feature type="transmembrane region" description="Helical" evidence="5">
    <location>
        <begin position="7"/>
        <end position="27"/>
    </location>
</feature>
<keyword evidence="3 5" id="KW-1133">Transmembrane helix</keyword>
<keyword evidence="2 5" id="KW-0812">Transmembrane</keyword>
<gene>
    <name evidence="7" type="ORF">KV397_15365</name>
</gene>
<dbReference type="PANTHER" id="PTHR43759">
    <property type="entry name" value="TREHALOSE TRANSPORT SYSTEM PERMEASE PROTEIN SUGA"/>
    <property type="match status" value="1"/>
</dbReference>
<evidence type="ECO:0000256" key="1">
    <source>
        <dbReference type="ARBA" id="ARBA00004141"/>
    </source>
</evidence>
<dbReference type="EMBL" id="CP078078">
    <property type="protein sequence ID" value="UPL19044.1"/>
    <property type="molecule type" value="Genomic_DNA"/>
</dbReference>